<dbReference type="GO" id="GO:0019843">
    <property type="term" value="F:rRNA binding"/>
    <property type="evidence" value="ECO:0007669"/>
    <property type="project" value="UniProtKB-UniRule"/>
</dbReference>
<evidence type="ECO:0000256" key="6">
    <source>
        <dbReference type="ARBA" id="ARBA00035295"/>
    </source>
</evidence>
<dbReference type="GO" id="GO:1990904">
    <property type="term" value="C:ribonucleoprotein complex"/>
    <property type="evidence" value="ECO:0007669"/>
    <property type="project" value="UniProtKB-KW"/>
</dbReference>
<evidence type="ECO:0000256" key="7">
    <source>
        <dbReference type="HAMAP-Rule" id="MF_00382"/>
    </source>
</evidence>
<dbReference type="Gene3D" id="6.10.160.10">
    <property type="match status" value="1"/>
</dbReference>
<keyword evidence="10" id="KW-0934">Plastid</keyword>
<evidence type="ECO:0000256" key="4">
    <source>
        <dbReference type="ARBA" id="ARBA00022980"/>
    </source>
</evidence>
<dbReference type="HAMAP" id="MF_00382">
    <property type="entry name" value="Ribosomal_bL20"/>
    <property type="match status" value="1"/>
</dbReference>
<comment type="function">
    <text evidence="7 9">Binds directly to 23S ribosomal RNA and is necessary for the in vitro assembly process of the 50S ribosomal subunit. It is not involved in the protein synthesizing functions of that subunit.</text>
</comment>
<keyword evidence="4 7" id="KW-0689">Ribosomal protein</keyword>
<dbReference type="GO" id="GO:0003735">
    <property type="term" value="F:structural constituent of ribosome"/>
    <property type="evidence" value="ECO:0007669"/>
    <property type="project" value="InterPro"/>
</dbReference>
<dbReference type="InterPro" id="IPR049946">
    <property type="entry name" value="RIBOSOMAL_L20_CS"/>
</dbReference>
<dbReference type="InterPro" id="IPR035566">
    <property type="entry name" value="Ribosomal_protein_bL20_C"/>
</dbReference>
<protein>
    <recommendedName>
        <fullName evidence="6 7">Large ribosomal subunit protein bL20c</fullName>
    </recommendedName>
</protein>
<dbReference type="PROSITE" id="PS00937">
    <property type="entry name" value="RIBOSOMAL_L20"/>
    <property type="match status" value="1"/>
</dbReference>
<dbReference type="GO" id="GO:0000027">
    <property type="term" value="P:ribosomal large subunit assembly"/>
    <property type="evidence" value="ECO:0007669"/>
    <property type="project" value="UniProtKB-UniRule"/>
</dbReference>
<geneLocation type="chloroplast" evidence="10"/>
<dbReference type="GO" id="GO:0005840">
    <property type="term" value="C:ribosome"/>
    <property type="evidence" value="ECO:0007669"/>
    <property type="project" value="UniProtKB-KW"/>
</dbReference>
<evidence type="ECO:0000256" key="8">
    <source>
        <dbReference type="RuleBase" id="RU000561"/>
    </source>
</evidence>
<dbReference type="Gene3D" id="1.10.1900.20">
    <property type="entry name" value="Ribosomal protein L20"/>
    <property type="match status" value="1"/>
</dbReference>
<dbReference type="CDD" id="cd07026">
    <property type="entry name" value="Ribosomal_L20"/>
    <property type="match status" value="1"/>
</dbReference>
<dbReference type="PRINTS" id="PR00062">
    <property type="entry name" value="RIBOSOMALL20"/>
</dbReference>
<sequence>MTRVKRGNVAKKRRKKVLNITKGFRGSSSILFRTANQRYMKALRYSYRDRRDRKREYRRLWISRINAGARKYQLNYNSLIYGLKIQNIILNRKWLSQLAVRDPEVFQKLVDCCQSNPD</sequence>
<dbReference type="Pfam" id="PF00453">
    <property type="entry name" value="Ribosomal_L20"/>
    <property type="match status" value="1"/>
</dbReference>
<keyword evidence="5 7" id="KW-0687">Ribonucleoprotein</keyword>
<keyword evidence="10" id="KW-0150">Chloroplast</keyword>
<dbReference type="FunFam" id="1.10.1900.20:FF:000001">
    <property type="entry name" value="50S ribosomal protein L20"/>
    <property type="match status" value="1"/>
</dbReference>
<dbReference type="GO" id="GO:0009507">
    <property type="term" value="C:chloroplast"/>
    <property type="evidence" value="ECO:0007669"/>
    <property type="project" value="UniProtKB-SubCell"/>
</dbReference>
<dbReference type="EMBL" id="MG721944">
    <property type="protein sequence ID" value="AWX53500.1"/>
    <property type="molecule type" value="Genomic_DNA"/>
</dbReference>
<evidence type="ECO:0000256" key="1">
    <source>
        <dbReference type="ARBA" id="ARBA00007698"/>
    </source>
</evidence>
<evidence type="ECO:0000256" key="3">
    <source>
        <dbReference type="ARBA" id="ARBA00022884"/>
    </source>
</evidence>
<reference evidence="10" key="1">
    <citation type="submission" date="2017-12" db="EMBL/GenBank/DDBJ databases">
        <title>Resolution of core Chlorophyta phylogeny using heterogeneous models with AT-rich chloroplast sequence data.</title>
        <authorList>
            <person name="Fang L."/>
        </authorList>
    </citation>
    <scope>NUCLEOTIDE SEQUENCE</scope>
</reference>
<proteinExistence type="inferred from homology"/>
<dbReference type="GO" id="GO:0006412">
    <property type="term" value="P:translation"/>
    <property type="evidence" value="ECO:0007669"/>
    <property type="project" value="InterPro"/>
</dbReference>
<dbReference type="SUPFAM" id="SSF74731">
    <property type="entry name" value="Ribosomal protein L20"/>
    <property type="match status" value="1"/>
</dbReference>
<evidence type="ECO:0000313" key="10">
    <source>
        <dbReference type="EMBL" id="AWX53500.1"/>
    </source>
</evidence>
<dbReference type="NCBIfam" id="TIGR01032">
    <property type="entry name" value="rplT_bact"/>
    <property type="match status" value="1"/>
</dbReference>
<keyword evidence="2 7" id="KW-0699">rRNA-binding</keyword>
<evidence type="ECO:0000256" key="9">
    <source>
        <dbReference type="RuleBase" id="RU004311"/>
    </source>
</evidence>
<comment type="similarity">
    <text evidence="1 7 8">Belongs to the bacterial ribosomal protein bL20 family.</text>
</comment>
<gene>
    <name evidence="7 10" type="primary">rpl20</name>
</gene>
<evidence type="ECO:0000256" key="2">
    <source>
        <dbReference type="ARBA" id="ARBA00022730"/>
    </source>
</evidence>
<dbReference type="PANTHER" id="PTHR10986">
    <property type="entry name" value="39S RIBOSOMAL PROTEIN L20"/>
    <property type="match status" value="1"/>
</dbReference>
<dbReference type="InterPro" id="IPR005813">
    <property type="entry name" value="Ribosomal_bL20"/>
</dbReference>
<name>A0A2Z4MAE6_9CHLO</name>
<keyword evidence="3 7" id="KW-0694">RNA-binding</keyword>
<dbReference type="AlphaFoldDB" id="A0A2Z4MAE6"/>
<organism evidence="10">
    <name type="scientific">Scotinosphaera sp. NIES-154</name>
    <dbReference type="NCBI Taxonomy" id="2249731"/>
    <lineage>
        <taxon>Eukaryota</taxon>
        <taxon>Viridiplantae</taxon>
        <taxon>Chlorophyta</taxon>
        <taxon>core chlorophytes</taxon>
        <taxon>Ulvophyceae</taxon>
        <taxon>Scotinosphaerales</taxon>
        <taxon>Scotinosphaeraceae</taxon>
        <taxon>Scotinosphaera</taxon>
    </lineage>
</organism>
<evidence type="ECO:0000256" key="5">
    <source>
        <dbReference type="ARBA" id="ARBA00023274"/>
    </source>
</evidence>
<accession>A0A2Z4MAE6</accession>
<comment type="subcellular location">
    <subcellularLocation>
        <location evidence="7">Plastid</location>
        <location evidence="7">Chloroplast</location>
    </subcellularLocation>
</comment>